<comment type="subcellular location">
    <subcellularLocation>
        <location evidence="1">Membrane</location>
    </subcellularLocation>
</comment>
<keyword evidence="3" id="KW-1133">Transmembrane helix</keyword>
<dbReference type="AlphaFoldDB" id="A0A8X6YBP2"/>
<dbReference type="EMBL" id="BMAV01017474">
    <property type="protein sequence ID" value="GFY69147.1"/>
    <property type="molecule type" value="Genomic_DNA"/>
</dbReference>
<dbReference type="Proteomes" id="UP000886998">
    <property type="component" value="Unassembled WGS sequence"/>
</dbReference>
<keyword evidence="7" id="KW-1185">Reference proteome</keyword>
<dbReference type="Gene3D" id="3.40.50.2300">
    <property type="match status" value="2"/>
</dbReference>
<comment type="caution">
    <text evidence="6">The sequence shown here is derived from an EMBL/GenBank/DDBJ whole genome shotgun (WGS) entry which is preliminary data.</text>
</comment>
<keyword evidence="2" id="KW-0812">Transmembrane</keyword>
<evidence type="ECO:0000256" key="2">
    <source>
        <dbReference type="ARBA" id="ARBA00022692"/>
    </source>
</evidence>
<sequence length="289" mass="33533">MYQKLPQTDNVTNKPPSNFNFFFSFFPRCSGGTIFGPQDPLLGSHVQSLCDALDIPHIESRVDMEPEMKEFSINLHPSPKIVGSAIRDLIHYLNWTKVAILYEEDMSLISLQELIRPPVPRDLQVIFRKTSVDTFRDTLKDIRSRGIFSLVVDTRPQNLPHLLQAVLQVQMNDYKYYYHFTTFDLETYNLEDFKYNFVNMTSFRMTDNDQYLVRQALKDMEKFQPVGQHILNRTNIIKVKPALMFDSVYALAEGLHSLQQGMDLRPANVSCEEEVPWTDGSSLFNYINS</sequence>
<dbReference type="InterPro" id="IPR028082">
    <property type="entry name" value="Peripla_BP_I"/>
</dbReference>
<keyword evidence="4" id="KW-0472">Membrane</keyword>
<gene>
    <name evidence="6" type="primary">Grik1</name>
    <name evidence="6" type="ORF">TNIN_338641</name>
</gene>
<organism evidence="6 7">
    <name type="scientific">Trichonephila inaurata madagascariensis</name>
    <dbReference type="NCBI Taxonomy" id="2747483"/>
    <lineage>
        <taxon>Eukaryota</taxon>
        <taxon>Metazoa</taxon>
        <taxon>Ecdysozoa</taxon>
        <taxon>Arthropoda</taxon>
        <taxon>Chelicerata</taxon>
        <taxon>Arachnida</taxon>
        <taxon>Araneae</taxon>
        <taxon>Araneomorphae</taxon>
        <taxon>Entelegynae</taxon>
        <taxon>Araneoidea</taxon>
        <taxon>Nephilidae</taxon>
        <taxon>Trichonephila</taxon>
        <taxon>Trichonephila inaurata</taxon>
    </lineage>
</organism>
<keyword evidence="6" id="KW-0675">Receptor</keyword>
<accession>A0A8X6YBP2</accession>
<name>A0A8X6YBP2_9ARAC</name>
<evidence type="ECO:0000313" key="6">
    <source>
        <dbReference type="EMBL" id="GFY69147.1"/>
    </source>
</evidence>
<feature type="domain" description="Receptor ligand binding region" evidence="5">
    <location>
        <begin position="34"/>
        <end position="288"/>
    </location>
</feature>
<evidence type="ECO:0000256" key="4">
    <source>
        <dbReference type="ARBA" id="ARBA00023136"/>
    </source>
</evidence>
<dbReference type="GO" id="GO:0016020">
    <property type="term" value="C:membrane"/>
    <property type="evidence" value="ECO:0007669"/>
    <property type="project" value="UniProtKB-SubCell"/>
</dbReference>
<feature type="non-terminal residue" evidence="6">
    <location>
        <position position="1"/>
    </location>
</feature>
<dbReference type="OrthoDB" id="6419362at2759"/>
<evidence type="ECO:0000256" key="3">
    <source>
        <dbReference type="ARBA" id="ARBA00022989"/>
    </source>
</evidence>
<protein>
    <submittedName>
        <fullName evidence="6">Glutamate receptor ionotropic, kainate 1</fullName>
    </submittedName>
</protein>
<proteinExistence type="predicted"/>
<reference evidence="6" key="1">
    <citation type="submission" date="2020-08" db="EMBL/GenBank/DDBJ databases">
        <title>Multicomponent nature underlies the extraordinary mechanical properties of spider dragline silk.</title>
        <authorList>
            <person name="Kono N."/>
            <person name="Nakamura H."/>
            <person name="Mori M."/>
            <person name="Yoshida Y."/>
            <person name="Ohtoshi R."/>
            <person name="Malay A.D."/>
            <person name="Moran D.A.P."/>
            <person name="Tomita M."/>
            <person name="Numata K."/>
            <person name="Arakawa K."/>
        </authorList>
    </citation>
    <scope>NUCLEOTIDE SEQUENCE</scope>
</reference>
<evidence type="ECO:0000256" key="1">
    <source>
        <dbReference type="ARBA" id="ARBA00004370"/>
    </source>
</evidence>
<evidence type="ECO:0000313" key="7">
    <source>
        <dbReference type="Proteomes" id="UP000886998"/>
    </source>
</evidence>
<dbReference type="Pfam" id="PF01094">
    <property type="entry name" value="ANF_receptor"/>
    <property type="match status" value="1"/>
</dbReference>
<dbReference type="InterPro" id="IPR001828">
    <property type="entry name" value="ANF_lig-bd_rcpt"/>
</dbReference>
<evidence type="ECO:0000259" key="5">
    <source>
        <dbReference type="Pfam" id="PF01094"/>
    </source>
</evidence>
<dbReference type="SUPFAM" id="SSF53822">
    <property type="entry name" value="Periplasmic binding protein-like I"/>
    <property type="match status" value="1"/>
</dbReference>